<dbReference type="SUPFAM" id="SSF51735">
    <property type="entry name" value="NAD(P)-binding Rossmann-fold domains"/>
    <property type="match status" value="1"/>
</dbReference>
<evidence type="ECO:0000256" key="3">
    <source>
        <dbReference type="ARBA" id="ARBA00022490"/>
    </source>
</evidence>
<dbReference type="InterPro" id="IPR002347">
    <property type="entry name" value="SDR_fam"/>
</dbReference>
<dbReference type="GO" id="GO:0016491">
    <property type="term" value="F:oxidoreductase activity"/>
    <property type="evidence" value="ECO:0007669"/>
    <property type="project" value="UniProtKB-KW"/>
</dbReference>
<dbReference type="EMBL" id="JAFBDR010000009">
    <property type="protein sequence ID" value="MBM7571416.1"/>
    <property type="molecule type" value="Genomic_DNA"/>
</dbReference>
<keyword evidence="5 6" id="KW-0560">Oxidoreductase</keyword>
<sequence length="252" mass="27936">MEYAIVTGASRGLGESIAKLLMQQGIHVISVARKANIVLEQTAQENKVTYQHETCDLSNINQLEKVFQHIAEHVFSGKTDSVYLINNAAMVEPIERSGHHNLNDLQKHVNVNLLAPMASSSLFIQKANESGMKLVIANVTSGAAERSVYGWSAYCSTKAGLNRFTETVALEQDELGTMNKVFLFNPGIMDTKMQDEIRSSSSDAFKDVETFKQYKTEKSLRDTDVVAKVLIDVLKQGDAIQNGKNYSVKEFL</sequence>
<evidence type="ECO:0000256" key="2">
    <source>
        <dbReference type="ARBA" id="ARBA00006484"/>
    </source>
</evidence>
<dbReference type="Pfam" id="PF00106">
    <property type="entry name" value="adh_short"/>
    <property type="match status" value="1"/>
</dbReference>
<proteinExistence type="inferred from homology"/>
<evidence type="ECO:0000313" key="6">
    <source>
        <dbReference type="EMBL" id="MBM7571416.1"/>
    </source>
</evidence>
<protein>
    <submittedName>
        <fullName evidence="6">Benzil reductase ((S)-benzoin forming)</fullName>
        <ecNumber evidence="6">1.1.1.320</ecNumber>
    </submittedName>
</protein>
<keyword evidence="4" id="KW-0521">NADP</keyword>
<dbReference type="InterPro" id="IPR051721">
    <property type="entry name" value="Biopterin_syn/organic_redct"/>
</dbReference>
<dbReference type="PRINTS" id="PR00081">
    <property type="entry name" value="GDHRDH"/>
</dbReference>
<evidence type="ECO:0000256" key="4">
    <source>
        <dbReference type="ARBA" id="ARBA00022857"/>
    </source>
</evidence>
<keyword evidence="3" id="KW-0963">Cytoplasm</keyword>
<comment type="caution">
    <text evidence="6">The sequence shown here is derived from an EMBL/GenBank/DDBJ whole genome shotgun (WGS) entry which is preliminary data.</text>
</comment>
<accession>A0ABS2MZT8</accession>
<gene>
    <name evidence="6" type="ORF">JOC48_001912</name>
</gene>
<dbReference type="RefSeq" id="WP_204499010.1">
    <property type="nucleotide sequence ID" value="NZ_JAFBDR010000009.1"/>
</dbReference>
<dbReference type="PANTHER" id="PTHR44085">
    <property type="entry name" value="SEPIAPTERIN REDUCTASE"/>
    <property type="match status" value="1"/>
</dbReference>
<evidence type="ECO:0000256" key="5">
    <source>
        <dbReference type="ARBA" id="ARBA00023002"/>
    </source>
</evidence>
<reference evidence="6 7" key="1">
    <citation type="submission" date="2021-01" db="EMBL/GenBank/DDBJ databases">
        <title>Genomic Encyclopedia of Type Strains, Phase IV (KMG-IV): sequencing the most valuable type-strain genomes for metagenomic binning, comparative biology and taxonomic classification.</title>
        <authorList>
            <person name="Goeker M."/>
        </authorList>
    </citation>
    <scope>NUCLEOTIDE SEQUENCE [LARGE SCALE GENOMIC DNA]</scope>
    <source>
        <strain evidence="6 7">DSM 23711</strain>
    </source>
</reference>
<dbReference type="InterPro" id="IPR036291">
    <property type="entry name" value="NAD(P)-bd_dom_sf"/>
</dbReference>
<dbReference type="Gene3D" id="3.40.50.720">
    <property type="entry name" value="NAD(P)-binding Rossmann-like Domain"/>
    <property type="match status" value="1"/>
</dbReference>
<dbReference type="PROSITE" id="PS00061">
    <property type="entry name" value="ADH_SHORT"/>
    <property type="match status" value="1"/>
</dbReference>
<name>A0ABS2MZT8_9BACI</name>
<keyword evidence="7" id="KW-1185">Reference proteome</keyword>
<dbReference type="PANTHER" id="PTHR44085:SF2">
    <property type="entry name" value="SEPIAPTERIN REDUCTASE"/>
    <property type="match status" value="1"/>
</dbReference>
<organism evidence="6 7">
    <name type="scientific">Aquibacillus albus</name>
    <dbReference type="NCBI Taxonomy" id="1168171"/>
    <lineage>
        <taxon>Bacteria</taxon>
        <taxon>Bacillati</taxon>
        <taxon>Bacillota</taxon>
        <taxon>Bacilli</taxon>
        <taxon>Bacillales</taxon>
        <taxon>Bacillaceae</taxon>
        <taxon>Aquibacillus</taxon>
    </lineage>
</organism>
<dbReference type="Proteomes" id="UP001296943">
    <property type="component" value="Unassembled WGS sequence"/>
</dbReference>
<dbReference type="NCBIfam" id="NF005381">
    <property type="entry name" value="PRK06924.1"/>
    <property type="match status" value="1"/>
</dbReference>
<comment type="similarity">
    <text evidence="2">Belongs to the short-chain dehydrogenases/reductases (SDR) family.</text>
</comment>
<evidence type="ECO:0000256" key="1">
    <source>
        <dbReference type="ARBA" id="ARBA00004496"/>
    </source>
</evidence>
<evidence type="ECO:0000313" key="7">
    <source>
        <dbReference type="Proteomes" id="UP001296943"/>
    </source>
</evidence>
<dbReference type="InterPro" id="IPR020904">
    <property type="entry name" value="Sc_DH/Rdtase_CS"/>
</dbReference>
<comment type="subcellular location">
    <subcellularLocation>
        <location evidence="1">Cytoplasm</location>
    </subcellularLocation>
</comment>
<dbReference type="EC" id="1.1.1.320" evidence="6"/>